<dbReference type="SUPFAM" id="SSF55785">
    <property type="entry name" value="PYP-like sensor domain (PAS domain)"/>
    <property type="match status" value="2"/>
</dbReference>
<dbReference type="STRING" id="657014.SAMN04488092_103115"/>
<dbReference type="InterPro" id="IPR035965">
    <property type="entry name" value="PAS-like_dom_sf"/>
</dbReference>
<evidence type="ECO:0000256" key="4">
    <source>
        <dbReference type="ARBA" id="ARBA00022679"/>
    </source>
</evidence>
<dbReference type="SMART" id="SM00387">
    <property type="entry name" value="HATPase_c"/>
    <property type="match status" value="1"/>
</dbReference>
<dbReference type="Gene3D" id="3.30.450.20">
    <property type="entry name" value="PAS domain"/>
    <property type="match status" value="2"/>
</dbReference>
<proteinExistence type="predicted"/>
<protein>
    <recommendedName>
        <fullName evidence="2">histidine kinase</fullName>
        <ecNumber evidence="2">2.7.13.3</ecNumber>
    </recommendedName>
</protein>
<dbReference type="AlphaFoldDB" id="A0A1H9C415"/>
<dbReference type="InterPro" id="IPR000014">
    <property type="entry name" value="PAS"/>
</dbReference>
<dbReference type="InterPro" id="IPR036097">
    <property type="entry name" value="HisK_dim/P_sf"/>
</dbReference>
<keyword evidence="4" id="KW-0808">Transferase</keyword>
<dbReference type="InterPro" id="IPR001610">
    <property type="entry name" value="PAC"/>
</dbReference>
<evidence type="ECO:0000313" key="12">
    <source>
        <dbReference type="EMBL" id="SEP95892.1"/>
    </source>
</evidence>
<dbReference type="FunFam" id="3.30.565.10:FF:000006">
    <property type="entry name" value="Sensor histidine kinase WalK"/>
    <property type="match status" value="1"/>
</dbReference>
<keyword evidence="8" id="KW-0812">Transmembrane</keyword>
<dbReference type="Gene3D" id="3.30.565.10">
    <property type="entry name" value="Histidine kinase-like ATPase, C-terminal domain"/>
    <property type="match status" value="1"/>
</dbReference>
<keyword evidence="8" id="KW-1133">Transmembrane helix</keyword>
<dbReference type="InterPro" id="IPR003594">
    <property type="entry name" value="HATPase_dom"/>
</dbReference>
<dbReference type="NCBIfam" id="TIGR00229">
    <property type="entry name" value="sensory_box"/>
    <property type="match status" value="2"/>
</dbReference>
<dbReference type="Pfam" id="PF08448">
    <property type="entry name" value="PAS_4"/>
    <property type="match status" value="1"/>
</dbReference>
<feature type="domain" description="Histidine kinase" evidence="9">
    <location>
        <begin position="293"/>
        <end position="512"/>
    </location>
</feature>
<dbReference type="PANTHER" id="PTHR43711">
    <property type="entry name" value="TWO-COMPONENT HISTIDINE KINASE"/>
    <property type="match status" value="1"/>
</dbReference>
<name>A0A1H9C415_9RHOB</name>
<evidence type="ECO:0000256" key="1">
    <source>
        <dbReference type="ARBA" id="ARBA00000085"/>
    </source>
</evidence>
<dbReference type="Pfam" id="PF02518">
    <property type="entry name" value="HATPase_c"/>
    <property type="match status" value="1"/>
</dbReference>
<dbReference type="CDD" id="cd00082">
    <property type="entry name" value="HisKA"/>
    <property type="match status" value="1"/>
</dbReference>
<dbReference type="InterPro" id="IPR003661">
    <property type="entry name" value="HisK_dim/P_dom"/>
</dbReference>
<dbReference type="PANTHER" id="PTHR43711:SF1">
    <property type="entry name" value="HISTIDINE KINASE 1"/>
    <property type="match status" value="1"/>
</dbReference>
<organism evidence="12 13">
    <name type="scientific">Thalassovita taeanensis</name>
    <dbReference type="NCBI Taxonomy" id="657014"/>
    <lineage>
        <taxon>Bacteria</taxon>
        <taxon>Pseudomonadati</taxon>
        <taxon>Pseudomonadota</taxon>
        <taxon>Alphaproteobacteria</taxon>
        <taxon>Rhodobacterales</taxon>
        <taxon>Roseobacteraceae</taxon>
        <taxon>Thalassovita</taxon>
    </lineage>
</organism>
<dbReference type="InterPro" id="IPR000700">
    <property type="entry name" value="PAS-assoc_C"/>
</dbReference>
<feature type="transmembrane region" description="Helical" evidence="8">
    <location>
        <begin position="20"/>
        <end position="39"/>
    </location>
</feature>
<dbReference type="Gene3D" id="1.10.287.130">
    <property type="match status" value="1"/>
</dbReference>
<keyword evidence="3" id="KW-0597">Phosphoprotein</keyword>
<accession>A0A1H9C415</accession>
<dbReference type="InterPro" id="IPR050736">
    <property type="entry name" value="Sensor_HK_Regulatory"/>
</dbReference>
<dbReference type="CDD" id="cd00130">
    <property type="entry name" value="PAS"/>
    <property type="match status" value="2"/>
</dbReference>
<keyword evidence="5" id="KW-0418">Kinase</keyword>
<dbReference type="OrthoDB" id="7179697at2"/>
<evidence type="ECO:0000256" key="6">
    <source>
        <dbReference type="ARBA" id="ARBA00023012"/>
    </source>
</evidence>
<dbReference type="InterPro" id="IPR005467">
    <property type="entry name" value="His_kinase_dom"/>
</dbReference>
<comment type="catalytic activity">
    <reaction evidence="1">
        <text>ATP + protein L-histidine = ADP + protein N-phospho-L-histidine.</text>
        <dbReference type="EC" id="2.7.13.3"/>
    </reaction>
</comment>
<evidence type="ECO:0000256" key="5">
    <source>
        <dbReference type="ARBA" id="ARBA00022777"/>
    </source>
</evidence>
<dbReference type="InterPro" id="IPR013656">
    <property type="entry name" value="PAS_4"/>
</dbReference>
<dbReference type="CDD" id="cd00075">
    <property type="entry name" value="HATPase"/>
    <property type="match status" value="1"/>
</dbReference>
<dbReference type="EC" id="2.7.13.3" evidence="2"/>
<dbReference type="Pfam" id="PF00512">
    <property type="entry name" value="HisKA"/>
    <property type="match status" value="1"/>
</dbReference>
<evidence type="ECO:0000256" key="8">
    <source>
        <dbReference type="SAM" id="Phobius"/>
    </source>
</evidence>
<dbReference type="EMBL" id="FOEP01000003">
    <property type="protein sequence ID" value="SEP95892.1"/>
    <property type="molecule type" value="Genomic_DNA"/>
</dbReference>
<dbReference type="SMART" id="SM00091">
    <property type="entry name" value="PAS"/>
    <property type="match status" value="2"/>
</dbReference>
<evidence type="ECO:0000256" key="7">
    <source>
        <dbReference type="ARBA" id="ARBA00023136"/>
    </source>
</evidence>
<evidence type="ECO:0000256" key="3">
    <source>
        <dbReference type="ARBA" id="ARBA00022553"/>
    </source>
</evidence>
<dbReference type="PROSITE" id="PS50109">
    <property type="entry name" value="HIS_KIN"/>
    <property type="match status" value="1"/>
</dbReference>
<gene>
    <name evidence="12" type="ORF">SAMN04488092_103115</name>
</gene>
<dbReference type="FunFam" id="1.10.287.130:FF:000001">
    <property type="entry name" value="Two-component sensor histidine kinase"/>
    <property type="match status" value="1"/>
</dbReference>
<feature type="domain" description="PAS" evidence="10">
    <location>
        <begin position="62"/>
        <end position="117"/>
    </location>
</feature>
<dbReference type="SMART" id="SM00388">
    <property type="entry name" value="HisKA"/>
    <property type="match status" value="1"/>
</dbReference>
<keyword evidence="13" id="KW-1185">Reference proteome</keyword>
<dbReference type="PROSITE" id="PS50112">
    <property type="entry name" value="PAS"/>
    <property type="match status" value="1"/>
</dbReference>
<dbReference type="SUPFAM" id="SSF47384">
    <property type="entry name" value="Homodimeric domain of signal transducing histidine kinase"/>
    <property type="match status" value="1"/>
</dbReference>
<dbReference type="PRINTS" id="PR00344">
    <property type="entry name" value="BCTRLSENSOR"/>
</dbReference>
<evidence type="ECO:0000259" key="10">
    <source>
        <dbReference type="PROSITE" id="PS50112"/>
    </source>
</evidence>
<dbReference type="GO" id="GO:0000155">
    <property type="term" value="F:phosphorelay sensor kinase activity"/>
    <property type="evidence" value="ECO:0007669"/>
    <property type="project" value="InterPro"/>
</dbReference>
<evidence type="ECO:0000259" key="11">
    <source>
        <dbReference type="PROSITE" id="PS50113"/>
    </source>
</evidence>
<evidence type="ECO:0000313" key="13">
    <source>
        <dbReference type="Proteomes" id="UP000198634"/>
    </source>
</evidence>
<dbReference type="InterPro" id="IPR036890">
    <property type="entry name" value="HATPase_C_sf"/>
</dbReference>
<dbReference type="Proteomes" id="UP000198634">
    <property type="component" value="Unassembled WGS sequence"/>
</dbReference>
<reference evidence="12 13" key="1">
    <citation type="submission" date="2016-10" db="EMBL/GenBank/DDBJ databases">
        <authorList>
            <person name="de Groot N.N."/>
        </authorList>
    </citation>
    <scope>NUCLEOTIDE SEQUENCE [LARGE SCALE GENOMIC DNA]</scope>
    <source>
        <strain evidence="12 13">DSM 22007</strain>
    </source>
</reference>
<sequence length="519" mass="58549">MLKWAAAVADSNSLQAFPALWFATAIILVAALLITFLAWRKVVNLDSELLIYKRALDEHCMITVINPDWTIKGVNEKFLKTSGFDRSELLGKSIHQLYPPDFYDSNSDTIQANLLDGKIWAGETHLQTRSGEAYWTQTTLVPVLDAKGRLKETIGLRTDITKLKTFDAEVQLRETLDLLRDEVYMFTPDDFHITYMNHSARARLGWPEDGYQQATIPETHDLIDMKNLRRKIRQLSYQRERSITFEIHHDDRSVEISLQLVQPAGNAPRYVAVVRDVTARNAATQAKSEFVSMVSHELRTPLTSIKGALGLVSMAAENELPERVNSILAIAKRNTDRLILLINDILDLDKIDSERMPFQLQEMNVAEFLAEAVEANEGYALECGVRFVGQGLDQNLTIDGDPDRLMQVMSNLMSNAAKFSPVGENVEVGMTDMGRKVRIWVKDKGCGIPEKSQPHILERFQQVDSSDRRKVNGTGLGLSVVKAIIEKHGSQIQFESKVGQGSKFYFDMAKYSDTQEIRA</sequence>
<feature type="domain" description="PAC" evidence="11">
    <location>
        <begin position="120"/>
        <end position="172"/>
    </location>
</feature>
<dbReference type="RefSeq" id="WP_090268838.1">
    <property type="nucleotide sequence ID" value="NZ_FOEP01000003.1"/>
</dbReference>
<dbReference type="InterPro" id="IPR004358">
    <property type="entry name" value="Sig_transdc_His_kin-like_C"/>
</dbReference>
<keyword evidence="6" id="KW-0902">Two-component regulatory system</keyword>
<dbReference type="SMART" id="SM00086">
    <property type="entry name" value="PAC"/>
    <property type="match status" value="2"/>
</dbReference>
<keyword evidence="7 8" id="KW-0472">Membrane</keyword>
<evidence type="ECO:0000259" key="9">
    <source>
        <dbReference type="PROSITE" id="PS50109"/>
    </source>
</evidence>
<dbReference type="Pfam" id="PF13426">
    <property type="entry name" value="PAS_9"/>
    <property type="match status" value="1"/>
</dbReference>
<dbReference type="SUPFAM" id="SSF55874">
    <property type="entry name" value="ATPase domain of HSP90 chaperone/DNA topoisomerase II/histidine kinase"/>
    <property type="match status" value="1"/>
</dbReference>
<dbReference type="PROSITE" id="PS50113">
    <property type="entry name" value="PAC"/>
    <property type="match status" value="1"/>
</dbReference>
<evidence type="ECO:0000256" key="2">
    <source>
        <dbReference type="ARBA" id="ARBA00012438"/>
    </source>
</evidence>